<name>A0ABW4ITV4_9ACTN</name>
<evidence type="ECO:0000313" key="5">
    <source>
        <dbReference type="Proteomes" id="UP001597261"/>
    </source>
</evidence>
<dbReference type="RefSeq" id="WP_381085559.1">
    <property type="nucleotide sequence ID" value="NZ_JBHUDX010000061.1"/>
</dbReference>
<evidence type="ECO:0000256" key="2">
    <source>
        <dbReference type="SAM" id="Phobius"/>
    </source>
</evidence>
<keyword evidence="5" id="KW-1185">Reference proteome</keyword>
<dbReference type="EMBL" id="JBHUDX010000061">
    <property type="protein sequence ID" value="MFD1660814.1"/>
    <property type="molecule type" value="Genomic_DNA"/>
</dbReference>
<keyword evidence="2" id="KW-0472">Membrane</keyword>
<protein>
    <submittedName>
        <fullName evidence="4">EsaB/YukD family protein</fullName>
    </submittedName>
</protein>
<evidence type="ECO:0000256" key="1">
    <source>
        <dbReference type="SAM" id="MobiDB-lite"/>
    </source>
</evidence>
<dbReference type="InterPro" id="IPR044049">
    <property type="entry name" value="EccD_transm"/>
</dbReference>
<dbReference type="Pfam" id="PF08817">
    <property type="entry name" value="YukD"/>
    <property type="match status" value="1"/>
</dbReference>
<dbReference type="Gene3D" id="3.10.20.90">
    <property type="entry name" value="Phosphatidylinositol 3-kinase Catalytic Subunit, Chain A, domain 1"/>
    <property type="match status" value="1"/>
</dbReference>
<reference evidence="5" key="1">
    <citation type="journal article" date="2019" name="Int. J. Syst. Evol. Microbiol.">
        <title>The Global Catalogue of Microorganisms (GCM) 10K type strain sequencing project: providing services to taxonomists for standard genome sequencing and annotation.</title>
        <authorList>
            <consortium name="The Broad Institute Genomics Platform"/>
            <consortium name="The Broad Institute Genome Sequencing Center for Infectious Disease"/>
            <person name="Wu L."/>
            <person name="Ma J."/>
        </authorList>
    </citation>
    <scope>NUCLEOTIDE SEQUENCE [LARGE SCALE GENOMIC DNA]</scope>
    <source>
        <strain evidence="5">CGMCC 1.12470</strain>
    </source>
</reference>
<accession>A0ABW4ITV4</accession>
<keyword evidence="2" id="KW-0812">Transmembrane</keyword>
<gene>
    <name evidence="4" type="ORF">ACFSL4_22065</name>
</gene>
<feature type="transmembrane region" description="Helical" evidence="2">
    <location>
        <begin position="85"/>
        <end position="109"/>
    </location>
</feature>
<feature type="region of interest" description="Disordered" evidence="1">
    <location>
        <begin position="1"/>
        <end position="24"/>
    </location>
</feature>
<sequence>MSMTASAAATGGGPGTEASSGAGTGLGFCRVTTVAPDSRIDVALPDDIPVADNCPEILRLSQQRPAEGAPVIVPRRGLTRFWGRFLEIAESFVLLTLVPLALAVFDVYATVRSMTS</sequence>
<evidence type="ECO:0000313" key="4">
    <source>
        <dbReference type="EMBL" id="MFD1660814.1"/>
    </source>
</evidence>
<proteinExistence type="predicted"/>
<keyword evidence="2" id="KW-1133">Transmembrane helix</keyword>
<dbReference type="Proteomes" id="UP001597261">
    <property type="component" value="Unassembled WGS sequence"/>
</dbReference>
<dbReference type="InterPro" id="IPR024962">
    <property type="entry name" value="YukD-like"/>
</dbReference>
<dbReference type="Pfam" id="PF19053">
    <property type="entry name" value="EccD"/>
    <property type="match status" value="1"/>
</dbReference>
<organism evidence="4 5">
    <name type="scientific">Streptomyces caeni</name>
    <dbReference type="NCBI Taxonomy" id="2307231"/>
    <lineage>
        <taxon>Bacteria</taxon>
        <taxon>Bacillati</taxon>
        <taxon>Actinomycetota</taxon>
        <taxon>Actinomycetes</taxon>
        <taxon>Kitasatosporales</taxon>
        <taxon>Streptomycetaceae</taxon>
        <taxon>Streptomyces</taxon>
    </lineage>
</organism>
<comment type="caution">
    <text evidence="4">The sequence shown here is derived from an EMBL/GenBank/DDBJ whole genome shotgun (WGS) entry which is preliminary data.</text>
</comment>
<feature type="domain" description="EccD-like transmembrane" evidence="3">
    <location>
        <begin position="71"/>
        <end position="114"/>
    </location>
</feature>
<evidence type="ECO:0000259" key="3">
    <source>
        <dbReference type="Pfam" id="PF19053"/>
    </source>
</evidence>